<feature type="region of interest" description="Disordered" evidence="6">
    <location>
        <begin position="193"/>
        <end position="218"/>
    </location>
</feature>
<dbReference type="InterPro" id="IPR038005">
    <property type="entry name" value="RX-like_CC"/>
</dbReference>
<dbReference type="Pfam" id="PF18052">
    <property type="entry name" value="Rx_N"/>
    <property type="match status" value="1"/>
</dbReference>
<dbReference type="GO" id="GO:0006952">
    <property type="term" value="P:defense response"/>
    <property type="evidence" value="ECO:0007669"/>
    <property type="project" value="UniProtKB-KW"/>
</dbReference>
<reference evidence="9" key="1">
    <citation type="submission" date="2025-08" db="UniProtKB">
        <authorList>
            <consortium name="RefSeq"/>
        </authorList>
    </citation>
    <scope>IDENTIFICATION</scope>
</reference>
<keyword evidence="4" id="KW-0547">Nucleotide-binding</keyword>
<evidence type="ECO:0000256" key="2">
    <source>
        <dbReference type="ARBA" id="ARBA00022614"/>
    </source>
</evidence>
<dbReference type="GO" id="GO:0000166">
    <property type="term" value="F:nucleotide binding"/>
    <property type="evidence" value="ECO:0007669"/>
    <property type="project" value="UniProtKB-KW"/>
</dbReference>
<gene>
    <name evidence="9" type="primary">LOC105042366</name>
</gene>
<dbReference type="Proteomes" id="UP000504607">
    <property type="component" value="Chromosome 3"/>
</dbReference>
<proteinExistence type="inferred from homology"/>
<sequence>MAEAAAVSIASSILEIVIQKLGSGLWKEMGFASSVKKDVENLQSVLITINDVLYDAESRSISDKALHGWLRKLRDAAFDADDVVDEFQTEALRQKIEENNCIIRKVKNENKVEQIKSTVALPFHHFSGGEKLLEVSPEVNLNHRRVENQQQYTGYVTEMMKLEEVIPLENEPDNSLSAADSLKADDSRKHREWFPPLQENGSGGSFQSESDNAEGLASSLDLSSSFEKCFQSINERRSSHQNHKPSQEPEVNYQLKPFDYAAARKNMKFGEVGEKDIAESDNRLQTSSVSGEMHKGLASGQSRGEEKVKGFQHPRRRQAFPPSGNRSTTYH</sequence>
<dbReference type="RefSeq" id="XP_019704952.1">
    <property type="nucleotide sequence ID" value="XM_019849393.2"/>
</dbReference>
<dbReference type="AlphaFoldDB" id="A0A6J0PGP4"/>
<dbReference type="InterPro" id="IPR041118">
    <property type="entry name" value="Rx_N"/>
</dbReference>
<evidence type="ECO:0000313" key="8">
    <source>
        <dbReference type="Proteomes" id="UP000504607"/>
    </source>
</evidence>
<feature type="domain" description="Disease resistance N-terminal" evidence="7">
    <location>
        <begin position="14"/>
        <end position="101"/>
    </location>
</feature>
<evidence type="ECO:0000256" key="3">
    <source>
        <dbReference type="ARBA" id="ARBA00022737"/>
    </source>
</evidence>
<keyword evidence="3" id="KW-0677">Repeat</keyword>
<name>A0A6J0PGP4_ELAGV</name>
<evidence type="ECO:0000256" key="5">
    <source>
        <dbReference type="ARBA" id="ARBA00022821"/>
    </source>
</evidence>
<accession>A0A6J0PGP4</accession>
<evidence type="ECO:0000256" key="6">
    <source>
        <dbReference type="SAM" id="MobiDB-lite"/>
    </source>
</evidence>
<protein>
    <submittedName>
        <fullName evidence="9">Protein RRP6-like 2 isoform X2</fullName>
    </submittedName>
</protein>
<keyword evidence="2" id="KW-0433">Leucine-rich repeat</keyword>
<dbReference type="OrthoDB" id="616692at2759"/>
<dbReference type="Gene3D" id="1.20.5.4130">
    <property type="match status" value="1"/>
</dbReference>
<keyword evidence="5" id="KW-0611">Plant defense</keyword>
<feature type="compositionally biased region" description="Basic and acidic residues" evidence="6">
    <location>
        <begin position="273"/>
        <end position="282"/>
    </location>
</feature>
<dbReference type="CDD" id="cd14798">
    <property type="entry name" value="RX-CC_like"/>
    <property type="match status" value="1"/>
</dbReference>
<evidence type="ECO:0000256" key="1">
    <source>
        <dbReference type="ARBA" id="ARBA00008894"/>
    </source>
</evidence>
<evidence type="ECO:0000313" key="9">
    <source>
        <dbReference type="RefSeq" id="XP_019704952.1"/>
    </source>
</evidence>
<keyword evidence="8" id="KW-1185">Reference proteome</keyword>
<evidence type="ECO:0000256" key="4">
    <source>
        <dbReference type="ARBA" id="ARBA00022741"/>
    </source>
</evidence>
<evidence type="ECO:0000259" key="7">
    <source>
        <dbReference type="Pfam" id="PF18052"/>
    </source>
</evidence>
<organism evidence="8 9">
    <name type="scientific">Elaeis guineensis var. tenera</name>
    <name type="common">Oil palm</name>
    <dbReference type="NCBI Taxonomy" id="51953"/>
    <lineage>
        <taxon>Eukaryota</taxon>
        <taxon>Viridiplantae</taxon>
        <taxon>Streptophyta</taxon>
        <taxon>Embryophyta</taxon>
        <taxon>Tracheophyta</taxon>
        <taxon>Spermatophyta</taxon>
        <taxon>Magnoliopsida</taxon>
        <taxon>Liliopsida</taxon>
        <taxon>Arecaceae</taxon>
        <taxon>Arecoideae</taxon>
        <taxon>Cocoseae</taxon>
        <taxon>Elaeidinae</taxon>
        <taxon>Elaeis</taxon>
    </lineage>
</organism>
<feature type="region of interest" description="Disordered" evidence="6">
    <location>
        <begin position="273"/>
        <end position="331"/>
    </location>
</feature>
<comment type="similarity">
    <text evidence="1">Belongs to the disease resistance NB-LRR family.</text>
</comment>